<name>A0AAE7N0W4_9CAUD</name>
<evidence type="ECO:0000313" key="3">
    <source>
        <dbReference type="Proteomes" id="UP000827174"/>
    </source>
</evidence>
<proteinExistence type="predicted"/>
<feature type="region of interest" description="Disordered" evidence="1">
    <location>
        <begin position="1"/>
        <end position="26"/>
    </location>
</feature>
<sequence length="69" mass="8098">MTRKIQQERDENMSETSENITKKQEEKRLEDFKKIAENWDKLPERAQGKIDGIISMAASAFLKETKKAR</sequence>
<keyword evidence="3" id="KW-1185">Reference proteome</keyword>
<dbReference type="EMBL" id="MT980840">
    <property type="protein sequence ID" value="QOI66288.1"/>
    <property type="molecule type" value="Genomic_DNA"/>
</dbReference>
<dbReference type="Proteomes" id="UP000827174">
    <property type="component" value="Segment"/>
</dbReference>
<evidence type="ECO:0000313" key="2">
    <source>
        <dbReference type="EMBL" id="QOI66288.1"/>
    </source>
</evidence>
<evidence type="ECO:0000256" key="1">
    <source>
        <dbReference type="SAM" id="MobiDB-lite"/>
    </source>
</evidence>
<organism evidence="2 3">
    <name type="scientific">Ruminococcus phage phiRgIBDN1</name>
    <dbReference type="NCBI Taxonomy" id="2772520"/>
    <lineage>
        <taxon>Viruses</taxon>
        <taxon>Duplodnaviria</taxon>
        <taxon>Heunggongvirae</taxon>
        <taxon>Uroviricota</taxon>
        <taxon>Caudoviricetes</taxon>
        <taxon>Munstervirinae</taxon>
        <taxon>Adovirus</taxon>
        <taxon>Adovirus IBDN1</taxon>
    </lineage>
</organism>
<accession>A0AAE7N0W4</accession>
<reference evidence="2" key="1">
    <citation type="submission" date="2020-09" db="EMBL/GenBank/DDBJ databases">
        <title>Temperate bacteriophages infecting mucin-degrading bacterium Ruminococcus gnavus from the human gut.</title>
        <authorList>
            <person name="Khokhlova E.V."/>
            <person name="Shkoporov A.N."/>
            <person name="Draper L.A."/>
            <person name="Kingston A.R."/>
            <person name="Forde A."/>
            <person name="Ross R.P."/>
            <person name="Hill C."/>
        </authorList>
    </citation>
    <scope>NUCLEOTIDE SEQUENCE</scope>
</reference>
<gene>
    <name evidence="2" type="primary">gp27</name>
</gene>
<feature type="compositionally biased region" description="Basic and acidic residues" evidence="1">
    <location>
        <begin position="1"/>
        <end position="12"/>
    </location>
</feature>
<protein>
    <submittedName>
        <fullName evidence="2">Uncharacterized protein</fullName>
    </submittedName>
</protein>